<sequence length="63" mass="6920">MAFRKTISQSELAEGLSDADRQQHGRTYSAQTGGWTETTTDKPTAGTGSTDQDVSGARKWWTR</sequence>
<name>A0A918IKF8_9ACTN</name>
<feature type="compositionally biased region" description="Polar residues" evidence="1">
    <location>
        <begin position="25"/>
        <end position="53"/>
    </location>
</feature>
<organism evidence="2 3">
    <name type="scientific">Streptomyces filipinensis</name>
    <dbReference type="NCBI Taxonomy" id="66887"/>
    <lineage>
        <taxon>Bacteria</taxon>
        <taxon>Bacillati</taxon>
        <taxon>Actinomycetota</taxon>
        <taxon>Actinomycetes</taxon>
        <taxon>Kitasatosporales</taxon>
        <taxon>Streptomycetaceae</taxon>
        <taxon>Streptomyces</taxon>
    </lineage>
</organism>
<protein>
    <submittedName>
        <fullName evidence="2">Uncharacterized protein</fullName>
    </submittedName>
</protein>
<dbReference type="EMBL" id="BMTD01000050">
    <property type="protein sequence ID" value="GGV31043.1"/>
    <property type="molecule type" value="Genomic_DNA"/>
</dbReference>
<evidence type="ECO:0000313" key="2">
    <source>
        <dbReference type="EMBL" id="GGV31043.1"/>
    </source>
</evidence>
<proteinExistence type="predicted"/>
<dbReference type="Proteomes" id="UP000618795">
    <property type="component" value="Unassembled WGS sequence"/>
</dbReference>
<evidence type="ECO:0000256" key="1">
    <source>
        <dbReference type="SAM" id="MobiDB-lite"/>
    </source>
</evidence>
<dbReference type="RefSeq" id="WP_191878726.1">
    <property type="nucleotide sequence ID" value="NZ_BMTD01000050.1"/>
</dbReference>
<gene>
    <name evidence="2" type="ORF">GCM10010260_84190</name>
</gene>
<accession>A0A918IKF8</accession>
<feature type="compositionally biased region" description="Polar residues" evidence="1">
    <location>
        <begin position="1"/>
        <end position="11"/>
    </location>
</feature>
<keyword evidence="3" id="KW-1185">Reference proteome</keyword>
<reference evidence="2" key="2">
    <citation type="submission" date="2020-09" db="EMBL/GenBank/DDBJ databases">
        <authorList>
            <person name="Sun Q."/>
            <person name="Ohkuma M."/>
        </authorList>
    </citation>
    <scope>NUCLEOTIDE SEQUENCE</scope>
    <source>
        <strain evidence="2">JCM 4369</strain>
    </source>
</reference>
<comment type="caution">
    <text evidence="2">The sequence shown here is derived from an EMBL/GenBank/DDBJ whole genome shotgun (WGS) entry which is preliminary data.</text>
</comment>
<evidence type="ECO:0000313" key="3">
    <source>
        <dbReference type="Proteomes" id="UP000618795"/>
    </source>
</evidence>
<reference evidence="2" key="1">
    <citation type="journal article" date="2014" name="Int. J. Syst. Evol. Microbiol.">
        <title>Complete genome sequence of Corynebacterium casei LMG S-19264T (=DSM 44701T), isolated from a smear-ripened cheese.</title>
        <authorList>
            <consortium name="US DOE Joint Genome Institute (JGI-PGF)"/>
            <person name="Walter F."/>
            <person name="Albersmeier A."/>
            <person name="Kalinowski J."/>
            <person name="Ruckert C."/>
        </authorList>
    </citation>
    <scope>NUCLEOTIDE SEQUENCE</scope>
    <source>
        <strain evidence="2">JCM 4369</strain>
    </source>
</reference>
<dbReference type="AlphaFoldDB" id="A0A918IKF8"/>
<feature type="region of interest" description="Disordered" evidence="1">
    <location>
        <begin position="1"/>
        <end position="63"/>
    </location>
</feature>